<evidence type="ECO:0000256" key="11">
    <source>
        <dbReference type="ARBA" id="ARBA00023273"/>
    </source>
</evidence>
<dbReference type="InterPro" id="IPR015943">
    <property type="entry name" value="WD40/YVTN_repeat-like_dom_sf"/>
</dbReference>
<evidence type="ECO:0000256" key="2">
    <source>
        <dbReference type="ARBA" id="ARBA00011059"/>
    </source>
</evidence>
<comment type="similarity">
    <text evidence="2">Belongs to the dynein intermediate chain family.</text>
</comment>
<dbReference type="GO" id="GO:0009897">
    <property type="term" value="C:external side of plasma membrane"/>
    <property type="evidence" value="ECO:0007669"/>
    <property type="project" value="Ensembl"/>
</dbReference>
<dbReference type="AlphaFoldDB" id="A0A2K6F0L3"/>
<evidence type="ECO:0000256" key="9">
    <source>
        <dbReference type="ARBA" id="ARBA00023175"/>
    </source>
</evidence>
<dbReference type="InterPro" id="IPR001680">
    <property type="entry name" value="WD40_rpt"/>
</dbReference>
<feature type="region of interest" description="Disordered" evidence="12">
    <location>
        <begin position="604"/>
        <end position="640"/>
    </location>
</feature>
<dbReference type="GO" id="GO:0036157">
    <property type="term" value="C:outer dynein arm"/>
    <property type="evidence" value="ECO:0007669"/>
    <property type="project" value="Ensembl"/>
</dbReference>
<keyword evidence="3" id="KW-0963">Cytoplasm</keyword>
<comment type="subcellular location">
    <subcellularLocation>
        <location evidence="1">Cytoplasm</location>
        <location evidence="1">Cytoskeleton</location>
        <location evidence="1">Cilium axoneme</location>
    </subcellularLocation>
</comment>
<evidence type="ECO:0000256" key="7">
    <source>
        <dbReference type="ARBA" id="ARBA00023017"/>
    </source>
</evidence>
<proteinExistence type="inferred from homology"/>
<protein>
    <submittedName>
        <fullName evidence="13">Dynein axonemal intermediate chain 2</fullName>
    </submittedName>
</protein>
<keyword evidence="14" id="KW-1185">Reference proteome</keyword>
<feature type="compositionally biased region" description="Basic and acidic residues" evidence="12">
    <location>
        <begin position="604"/>
        <end position="620"/>
    </location>
</feature>
<dbReference type="SUPFAM" id="SSF50978">
    <property type="entry name" value="WD40 repeat-like"/>
    <property type="match status" value="1"/>
</dbReference>
<dbReference type="InterPro" id="IPR050687">
    <property type="entry name" value="Dynein_IC"/>
</dbReference>
<organism evidence="13 14">
    <name type="scientific">Propithecus coquereli</name>
    <name type="common">Coquerel's sifaka</name>
    <name type="synonym">Propithecus verreauxi coquereli</name>
    <dbReference type="NCBI Taxonomy" id="379532"/>
    <lineage>
        <taxon>Eukaryota</taxon>
        <taxon>Metazoa</taxon>
        <taxon>Chordata</taxon>
        <taxon>Craniata</taxon>
        <taxon>Vertebrata</taxon>
        <taxon>Euteleostomi</taxon>
        <taxon>Mammalia</taxon>
        <taxon>Eutheria</taxon>
        <taxon>Euarchontoglires</taxon>
        <taxon>Primates</taxon>
        <taxon>Strepsirrhini</taxon>
        <taxon>Lemuriformes</taxon>
        <taxon>Indriidae</taxon>
        <taxon>Propithecus</taxon>
    </lineage>
</organism>
<dbReference type="GO" id="GO:0045503">
    <property type="term" value="F:dynein light chain binding"/>
    <property type="evidence" value="ECO:0007669"/>
    <property type="project" value="TreeGrafter"/>
</dbReference>
<dbReference type="PANTHER" id="PTHR12442:SF7">
    <property type="entry name" value="DYNEIN AXONEMAL INTERMEDIATE CHAIN 2"/>
    <property type="match status" value="1"/>
</dbReference>
<dbReference type="GO" id="GO:0045504">
    <property type="term" value="F:dynein heavy chain binding"/>
    <property type="evidence" value="ECO:0007669"/>
    <property type="project" value="TreeGrafter"/>
</dbReference>
<keyword evidence="9" id="KW-0505">Motor protein</keyword>
<dbReference type="Proteomes" id="UP000233160">
    <property type="component" value="Unassembled WGS sequence"/>
</dbReference>
<dbReference type="GO" id="GO:0036158">
    <property type="term" value="P:outer dynein arm assembly"/>
    <property type="evidence" value="ECO:0007669"/>
    <property type="project" value="Ensembl"/>
</dbReference>
<evidence type="ECO:0000256" key="4">
    <source>
        <dbReference type="ARBA" id="ARBA00022574"/>
    </source>
</evidence>
<dbReference type="GO" id="GO:0036126">
    <property type="term" value="C:sperm flagellum"/>
    <property type="evidence" value="ECO:0007669"/>
    <property type="project" value="Ensembl"/>
</dbReference>
<dbReference type="GeneTree" id="ENSGT00940000161939"/>
<dbReference type="GO" id="GO:0003341">
    <property type="term" value="P:cilium movement"/>
    <property type="evidence" value="ECO:0007669"/>
    <property type="project" value="Ensembl"/>
</dbReference>
<dbReference type="Gene3D" id="2.130.10.10">
    <property type="entry name" value="YVTN repeat-like/Quinoprotein amine dehydrogenase"/>
    <property type="match status" value="2"/>
</dbReference>
<evidence type="ECO:0000313" key="13">
    <source>
        <dbReference type="Ensembl" id="ENSPCOP00000007533.1"/>
    </source>
</evidence>
<name>A0A2K6F0L3_PROCO</name>
<keyword evidence="6" id="KW-0677">Repeat</keyword>
<gene>
    <name evidence="13" type="primary">DNAI2</name>
</gene>
<dbReference type="Ensembl" id="ENSPCOT00000018077.1">
    <property type="protein sequence ID" value="ENSPCOP00000007533.1"/>
    <property type="gene ID" value="ENSPCOG00000015006.1"/>
</dbReference>
<feature type="compositionally biased region" description="Acidic residues" evidence="12">
    <location>
        <begin position="621"/>
        <end position="640"/>
    </location>
</feature>
<dbReference type="GO" id="GO:0007368">
    <property type="term" value="P:determination of left/right symmetry"/>
    <property type="evidence" value="ECO:0007669"/>
    <property type="project" value="Ensembl"/>
</dbReference>
<dbReference type="GO" id="GO:0005874">
    <property type="term" value="C:microtubule"/>
    <property type="evidence" value="ECO:0007669"/>
    <property type="project" value="UniProtKB-KW"/>
</dbReference>
<evidence type="ECO:0000256" key="8">
    <source>
        <dbReference type="ARBA" id="ARBA00023069"/>
    </source>
</evidence>
<evidence type="ECO:0000256" key="3">
    <source>
        <dbReference type="ARBA" id="ARBA00022490"/>
    </source>
</evidence>
<dbReference type="STRING" id="379532.ENSPCOP00000007533"/>
<feature type="region of interest" description="Disordered" evidence="12">
    <location>
        <begin position="1"/>
        <end position="37"/>
    </location>
</feature>
<keyword evidence="8" id="KW-0969">Cilium</keyword>
<dbReference type="FunFam" id="2.130.10.10:FF:000380">
    <property type="entry name" value="Dynein intermediate chain 2, axonemal"/>
    <property type="match status" value="1"/>
</dbReference>
<dbReference type="GO" id="GO:0097386">
    <property type="term" value="C:glial cell projection"/>
    <property type="evidence" value="ECO:0007669"/>
    <property type="project" value="Ensembl"/>
</dbReference>
<evidence type="ECO:0000313" key="14">
    <source>
        <dbReference type="Proteomes" id="UP000233160"/>
    </source>
</evidence>
<reference evidence="13" key="1">
    <citation type="submission" date="2025-08" db="UniProtKB">
        <authorList>
            <consortium name="Ensembl"/>
        </authorList>
    </citation>
    <scope>IDENTIFICATION</scope>
</reference>
<keyword evidence="5" id="KW-0493">Microtubule</keyword>
<keyword evidence="11" id="KW-0966">Cell projection</keyword>
<keyword evidence="7" id="KW-0243">Dynein</keyword>
<dbReference type="SMART" id="SM00320">
    <property type="entry name" value="WD40"/>
    <property type="match status" value="4"/>
</dbReference>
<keyword evidence="4" id="KW-0853">WD repeat</keyword>
<evidence type="ECO:0000256" key="5">
    <source>
        <dbReference type="ARBA" id="ARBA00022701"/>
    </source>
</evidence>
<dbReference type="GO" id="GO:0003777">
    <property type="term" value="F:microtubule motor activity"/>
    <property type="evidence" value="ECO:0007669"/>
    <property type="project" value="Ensembl"/>
</dbReference>
<keyword evidence="10" id="KW-0206">Cytoskeleton</keyword>
<accession>A0A2K6F0L3</accession>
<evidence type="ECO:0000256" key="1">
    <source>
        <dbReference type="ARBA" id="ARBA00004430"/>
    </source>
</evidence>
<evidence type="ECO:0000256" key="10">
    <source>
        <dbReference type="ARBA" id="ARBA00023212"/>
    </source>
</evidence>
<dbReference type="PANTHER" id="PTHR12442">
    <property type="entry name" value="DYNEIN INTERMEDIATE CHAIN"/>
    <property type="match status" value="1"/>
</dbReference>
<evidence type="ECO:0000256" key="12">
    <source>
        <dbReference type="SAM" id="MobiDB-lite"/>
    </source>
</evidence>
<evidence type="ECO:0000256" key="6">
    <source>
        <dbReference type="ARBA" id="ARBA00022737"/>
    </source>
</evidence>
<reference evidence="13" key="2">
    <citation type="submission" date="2025-09" db="UniProtKB">
        <authorList>
            <consortium name="Ensembl"/>
        </authorList>
    </citation>
    <scope>IDENTIFICATION</scope>
</reference>
<sequence>MQMQLLDRFPGTPAPSNPRSRPMETGRWPGGAPHPTPSLSSAMEIVYVYVKKRSEFGKQCNFSDRQAELNIDIPPNPELAEQFVERNPVDTGVQCSVSMSEHEANTERFEMETRGVNHVEGGWPKDVNPLELEQTIRFRKKVEKDENYINAIMQLGSIMEHCIKQNNAIDIYQEYFDDEEAAEMMDEAPSAKTINVFRDPQDIKRTATHLSWHPDGNRKLAVAYSCLDFQRAPAGMSSDSYIWDLENPNKPELALKEAASLCPLLPTPVLPFTPSCYAPAPACWDTRKGSLVAELSTIEFSHRDPVYGTIWLQSKTGTECFSASTDGQVMWWDIRKISEPTEVVVMDITRKEQLENALGAISLEFESTLPTKFMVGTEQGIVISCNRKAKTSAEKIVCTFSGHHGPIYALQRNPFYPKNFLTVGDWTARIWSEDSRESSIMWTKYHMAYLTDGAWSPMRPAVFFTTKMDGTLDIWDFVLKQCDPALSLKVCDEALFCLRVQDNGCFIACGSQLGTTTLLEVSQGLSTLQRNEKNIASSMFERETRREKILEARHREMRLKEKGKAEGKDDDQRDEELVSDLQAMVGAAEQEFFDIIYTELKKKEADAMKRKPKIQERVAEDQEAEGDEDTLEAEGAEEET</sequence>
<dbReference type="Pfam" id="PF00400">
    <property type="entry name" value="WD40"/>
    <property type="match status" value="1"/>
</dbReference>
<dbReference type="InterPro" id="IPR036322">
    <property type="entry name" value="WD40_repeat_dom_sf"/>
</dbReference>
<dbReference type="OMA" id="WDFFYRQ"/>